<dbReference type="PANTHER" id="PTHR24096">
    <property type="entry name" value="LONG-CHAIN-FATTY-ACID--COA LIGASE"/>
    <property type="match status" value="1"/>
</dbReference>
<dbReference type="EMBL" id="MNPL01015197">
    <property type="protein sequence ID" value="OQR71199.1"/>
    <property type="molecule type" value="Genomic_DNA"/>
</dbReference>
<comment type="subcellular location">
    <subcellularLocation>
        <location evidence="1">Peroxisome</location>
    </subcellularLocation>
</comment>
<evidence type="ECO:0000313" key="8">
    <source>
        <dbReference type="Proteomes" id="UP000192247"/>
    </source>
</evidence>
<feature type="region of interest" description="Disordered" evidence="5">
    <location>
        <begin position="464"/>
        <end position="489"/>
    </location>
</feature>
<dbReference type="SUPFAM" id="SSF56801">
    <property type="entry name" value="Acetyl-CoA synthetase-like"/>
    <property type="match status" value="1"/>
</dbReference>
<dbReference type="PANTHER" id="PTHR24096:SF149">
    <property type="entry name" value="AMP-BINDING DOMAIN-CONTAINING PROTEIN-RELATED"/>
    <property type="match status" value="1"/>
</dbReference>
<evidence type="ECO:0000313" key="7">
    <source>
        <dbReference type="EMBL" id="OQR71199.1"/>
    </source>
</evidence>
<protein>
    <submittedName>
        <fullName evidence="7">4-coumarate--CoA ligase 7-like</fullName>
    </submittedName>
</protein>
<evidence type="ECO:0000256" key="3">
    <source>
        <dbReference type="ARBA" id="ARBA00022598"/>
    </source>
</evidence>
<comment type="caution">
    <text evidence="7">The sequence shown here is derived from an EMBL/GenBank/DDBJ whole genome shotgun (WGS) entry which is preliminary data.</text>
</comment>
<dbReference type="GO" id="GO:0016405">
    <property type="term" value="F:CoA-ligase activity"/>
    <property type="evidence" value="ECO:0007669"/>
    <property type="project" value="TreeGrafter"/>
</dbReference>
<keyword evidence="8" id="KW-1185">Reference proteome</keyword>
<dbReference type="GO" id="GO:0005777">
    <property type="term" value="C:peroxisome"/>
    <property type="evidence" value="ECO:0007669"/>
    <property type="project" value="UniProtKB-SubCell"/>
</dbReference>
<dbReference type="OrthoDB" id="6507574at2759"/>
<evidence type="ECO:0000256" key="1">
    <source>
        <dbReference type="ARBA" id="ARBA00004275"/>
    </source>
</evidence>
<organism evidence="7 8">
    <name type="scientific">Tropilaelaps mercedesae</name>
    <dbReference type="NCBI Taxonomy" id="418985"/>
    <lineage>
        <taxon>Eukaryota</taxon>
        <taxon>Metazoa</taxon>
        <taxon>Ecdysozoa</taxon>
        <taxon>Arthropoda</taxon>
        <taxon>Chelicerata</taxon>
        <taxon>Arachnida</taxon>
        <taxon>Acari</taxon>
        <taxon>Parasitiformes</taxon>
        <taxon>Mesostigmata</taxon>
        <taxon>Gamasina</taxon>
        <taxon>Dermanyssoidea</taxon>
        <taxon>Laelapidae</taxon>
        <taxon>Tropilaelaps</taxon>
    </lineage>
</organism>
<evidence type="ECO:0000256" key="2">
    <source>
        <dbReference type="ARBA" id="ARBA00006432"/>
    </source>
</evidence>
<sequence length="1299" mass="144628">MSLRLSRFSHDWLLRQTTTSAVIKASPRLSLQSRVVDSDCIVWAAQKVTPIVSIGSLRLLPAIDLCSPSPHRLHAEVRTQKSSVLTTYCGLLRFCSCRLLWLQPLPWTFSPARERSLVTSVSYARNNVEALKGDSAGSIHFWIFGPSTRPSTSASTATPATAAASAAAVAASAAAVAASAAAVAAGAASAAAVAAGTAAVAAAAAVAASTSLLLSLVLRLLSSSITFAARLREPRRYKGVIRYGRSLVAFSGGPYRRLIDVRPTRFVPFSEALSSSDLLVHRRLWTSMASRAENSAASGWSDISSSNKRPRTGRENGFAHEAEFQAADFACREYDRVTKVCWYRSLKALHNKLTRSLLSSIIPWKGDFPRRTRASNAARSCRTSGIGINEQKWPQLTTPHSIHLCCRATPSTRPCQRDALKRNFARRVHSALRRLEGPRRLKLTKNPSLFRQLFRRSGLISEGTKHHRAYRPPRDKAESCSSATSQRVSTATTLRRETALVPSDSHRQHRMAALIDKTPPYRATRYARTAATLPQEVRGQQRDAARLLPLLASSPRLWKKDVLCKSSGERTLRSSVILTVALTSARRRKRLDDSELAQWRFRSRLRRSAEQKRNTDRRCRVRITAAMFELAFDKQLLEVRCVLRDEVPDQLLLEFLEERCSRYGNRTWLVDALNGREVGYTEFIEMAKALADTLQVAGLRSGDMVAFRPTNSIRSMAGLLALLFMQCPVVAVQTVAKLDDLRELLKHEPVTGALAMGTLVNDLREIGKSHETLKIVVDLTDDAYWTGKADDFLVAIRHRQVQAELFRGDDASVCASVGHVHLPVIARESLEGFINILCKYRLRHVLLFAALCAAIARNAAAFRHKLTAIEQIGTAGSVVDTGVVRKLFEGLPNLKYLHNTFGTSESCVIGAAEFVRGASLEDIEYLTIGPNCVARIEDIVTRKGFFDILAEPDLDALRGHRVRSSQSGHGVNVEMTLVVNKRSFRSDVLPPGESGELVVKSPALALGYCNNEAATRSTFVDGWFRTGDIGVIDERGRIKIVDRLKEMIKCYDCSVSPSQIEKYLRHCLQECADPAFREVAEARKLQMASRRGRPPTSSRRWNSREDNSLEQLRHLLYFRASQPARAASSLEVHYEGHEDLQSSMSPIRRVVSTKYSFGPSRSDKTGRIVTGELFARWNLMTTMTLSGRSMSSADSANGSKIATVEVTEVACWAYCFVVLLLPLSCLFSQPPRLPVRIVKKRFQHMKLMNARWLSSSNILPPAYMDNLRERSHHHIAEHDVYRRNRLRLSGKMTQLRVVW</sequence>
<dbReference type="InterPro" id="IPR042099">
    <property type="entry name" value="ANL_N_sf"/>
</dbReference>
<evidence type="ECO:0000256" key="4">
    <source>
        <dbReference type="ARBA" id="ARBA00023140"/>
    </source>
</evidence>
<name>A0A1V9XCE4_9ACAR</name>
<dbReference type="InterPro" id="IPR000873">
    <property type="entry name" value="AMP-dep_synth/lig_dom"/>
</dbReference>
<dbReference type="InParanoid" id="A0A1V9XCE4"/>
<dbReference type="Gene3D" id="3.40.50.12780">
    <property type="entry name" value="N-terminal domain of ligase-like"/>
    <property type="match status" value="2"/>
</dbReference>
<comment type="similarity">
    <text evidence="2">Belongs to the ATP-dependent AMP-binding enzyme family.</text>
</comment>
<feature type="domain" description="AMP-dependent synthetase/ligase" evidence="6">
    <location>
        <begin position="656"/>
        <end position="781"/>
    </location>
</feature>
<accession>A0A1V9XCE4</accession>
<dbReference type="Pfam" id="PF00501">
    <property type="entry name" value="AMP-binding"/>
    <property type="match status" value="1"/>
</dbReference>
<feature type="compositionally biased region" description="Polar residues" evidence="5">
    <location>
        <begin position="479"/>
        <end position="489"/>
    </location>
</feature>
<reference evidence="7 8" key="1">
    <citation type="journal article" date="2017" name="Gigascience">
        <title>Draft genome of the honey bee ectoparasitic mite, Tropilaelaps mercedesae, is shaped by the parasitic life history.</title>
        <authorList>
            <person name="Dong X."/>
            <person name="Armstrong S.D."/>
            <person name="Xia D."/>
            <person name="Makepeace B.L."/>
            <person name="Darby A.C."/>
            <person name="Kadowaki T."/>
        </authorList>
    </citation>
    <scope>NUCLEOTIDE SEQUENCE [LARGE SCALE GENOMIC DNA]</scope>
    <source>
        <strain evidence="7">Wuxi-XJTLU</strain>
    </source>
</reference>
<dbReference type="Proteomes" id="UP000192247">
    <property type="component" value="Unassembled WGS sequence"/>
</dbReference>
<evidence type="ECO:0000259" key="6">
    <source>
        <dbReference type="Pfam" id="PF00501"/>
    </source>
</evidence>
<evidence type="ECO:0000256" key="5">
    <source>
        <dbReference type="SAM" id="MobiDB-lite"/>
    </source>
</evidence>
<gene>
    <name evidence="7" type="ORF">BIW11_04016</name>
</gene>
<dbReference type="STRING" id="418985.A0A1V9XCE4"/>
<keyword evidence="4" id="KW-0576">Peroxisome</keyword>
<feature type="region of interest" description="Disordered" evidence="5">
    <location>
        <begin position="1085"/>
        <end position="1105"/>
    </location>
</feature>
<proteinExistence type="inferred from homology"/>
<keyword evidence="3 7" id="KW-0436">Ligase</keyword>